<name>A0A6A5ZS64_9PLEO</name>
<reference evidence="2" key="1">
    <citation type="journal article" date="2020" name="Stud. Mycol.">
        <title>101 Dothideomycetes genomes: a test case for predicting lifestyles and emergence of pathogens.</title>
        <authorList>
            <person name="Haridas S."/>
            <person name="Albert R."/>
            <person name="Binder M."/>
            <person name="Bloem J."/>
            <person name="Labutti K."/>
            <person name="Salamov A."/>
            <person name="Andreopoulos B."/>
            <person name="Baker S."/>
            <person name="Barry K."/>
            <person name="Bills G."/>
            <person name="Bluhm B."/>
            <person name="Cannon C."/>
            <person name="Castanera R."/>
            <person name="Culley D."/>
            <person name="Daum C."/>
            <person name="Ezra D."/>
            <person name="Gonzalez J."/>
            <person name="Henrissat B."/>
            <person name="Kuo A."/>
            <person name="Liang C."/>
            <person name="Lipzen A."/>
            <person name="Lutzoni F."/>
            <person name="Magnuson J."/>
            <person name="Mondo S."/>
            <person name="Nolan M."/>
            <person name="Ohm R."/>
            <person name="Pangilinan J."/>
            <person name="Park H.-J."/>
            <person name="Ramirez L."/>
            <person name="Alfaro M."/>
            <person name="Sun H."/>
            <person name="Tritt A."/>
            <person name="Yoshinaga Y."/>
            <person name="Zwiers L.-H."/>
            <person name="Turgeon B."/>
            <person name="Goodwin S."/>
            <person name="Spatafora J."/>
            <person name="Crous P."/>
            <person name="Grigoriev I."/>
        </authorList>
    </citation>
    <scope>NUCLEOTIDE SEQUENCE</scope>
    <source>
        <strain evidence="2">CBS 627.86</strain>
    </source>
</reference>
<dbReference type="OrthoDB" id="3825435at2759"/>
<dbReference type="AlphaFoldDB" id="A0A6A5ZS64"/>
<accession>A0A6A5ZS64</accession>
<dbReference type="InterPro" id="IPR038765">
    <property type="entry name" value="Papain-like_cys_pep_sf"/>
</dbReference>
<feature type="compositionally biased region" description="Acidic residues" evidence="1">
    <location>
        <begin position="1096"/>
        <end position="1120"/>
    </location>
</feature>
<evidence type="ECO:0008006" key="4">
    <source>
        <dbReference type="Google" id="ProtNLM"/>
    </source>
</evidence>
<dbReference type="Proteomes" id="UP000799770">
    <property type="component" value="Unassembled WGS sequence"/>
</dbReference>
<feature type="region of interest" description="Disordered" evidence="1">
    <location>
        <begin position="1095"/>
        <end position="1123"/>
    </location>
</feature>
<evidence type="ECO:0000256" key="1">
    <source>
        <dbReference type="SAM" id="MobiDB-lite"/>
    </source>
</evidence>
<proteinExistence type="predicted"/>
<dbReference type="SUPFAM" id="SSF54001">
    <property type="entry name" value="Cysteine proteinases"/>
    <property type="match status" value="1"/>
</dbReference>
<dbReference type="EMBL" id="ML977312">
    <property type="protein sequence ID" value="KAF2121081.1"/>
    <property type="molecule type" value="Genomic_DNA"/>
</dbReference>
<keyword evidence="3" id="KW-1185">Reference proteome</keyword>
<protein>
    <recommendedName>
        <fullName evidence="4">Ubiquitin-like protease family profile domain-containing protein</fullName>
    </recommendedName>
</protein>
<dbReference type="Gene3D" id="3.40.395.10">
    <property type="entry name" value="Adenoviral Proteinase, Chain A"/>
    <property type="match status" value="1"/>
</dbReference>
<organism evidence="2 3">
    <name type="scientific">Lophiotrema nucula</name>
    <dbReference type="NCBI Taxonomy" id="690887"/>
    <lineage>
        <taxon>Eukaryota</taxon>
        <taxon>Fungi</taxon>
        <taxon>Dikarya</taxon>
        <taxon>Ascomycota</taxon>
        <taxon>Pezizomycotina</taxon>
        <taxon>Dothideomycetes</taxon>
        <taxon>Pleosporomycetidae</taxon>
        <taxon>Pleosporales</taxon>
        <taxon>Lophiotremataceae</taxon>
        <taxon>Lophiotrema</taxon>
    </lineage>
</organism>
<gene>
    <name evidence="2" type="ORF">BDV96DRAFT_563543</name>
</gene>
<evidence type="ECO:0000313" key="3">
    <source>
        <dbReference type="Proteomes" id="UP000799770"/>
    </source>
</evidence>
<sequence>MDGPSKDLNQDQVSLAIASVLEAIMENQQDPQHLGGFALATTYTLRDARRPMSGEYEIANRVIRPRRVWLMPYYLPREELLQITEGNLPESVQDHTLLAILQEERNMGKSHFCIYLVDSKPAILRKHGHKVSNGIKRIASRLGWNTDRNGDHHIVFHGDYDENEVCRKVVTQGGHAALHTVLNAWIAALGLTYVEDGIRDLAESSYTAAYHLIRLALSGYIDWSTITAFLVCQKLVQETVIDAVPLDRRFKRTREQIGVEDLAGRLANLAEDDLVLRRDRPDDTLFPYDLRNNVEFGRKVFEHDEGGQSRLDMKDFKEDYDDWCHYVKRALAHASRAPGADTFLADLRSRDELDIAQEYGSFLSQEEVVHGIASVTMAINRTQSWRGGFSVASLWGVQLPDEYFVDVRSGRPLLFPLSYQNHTVLVVIQLDDLGEPTISIVDSMPWHYDLEDRNAVFNMARRVANHWGRLVVPESHEYLTASYIHGPRQRNDWFCGYYALYAGWALAMGLELNTEFRPKNVKEFYVLSKDLMHLARGGFVDWKVIYAFLRCQGFVTDQRVPPSRRFDQTLRVQDDDELRYTIEGHHQEETAYWEWAMQRDEARGEHDYDDIGNYTRVQLPPSSHLHNDSVPSDDYNEYVRNDIIRHLDNEGLLDLDMTGQELIDRFNWERAGSTKTVDDILIGFESHLRDTFEDYEKWDLQDLFDEFRGYIDSLEDRIPEVNQARFVLDPCDFYRRRYRMLTRLWSELPAIKIPPNVAKIDLGFQASEKESITAPLSMLDDDEVGMAIASVVGAIDDLQSSSGATPSVTGFSLASNTITAPALMWDDPAPFVPGRMFTTRPRRCWLLPVFVTQGDLGTKLEEYRQKLEHADGKKRGRIRDHTFLVVIQEELISLEDGTSSTEFRVYFLDSAPHHLAEYRDFIYNRIQKMARTLGWSTHRNPSDSIRFSDRFWEVEVVRQGSRVACGYHVILLAWILAMGLTPNPNAVFDDSLYMSIRQVIVSLAYKGLLDWKTLTAWLVCKGMIMERSLDDVPKNRQFAHTLLQTNTEDLRGQLLNIVWKHDDVLRKKLEADVPYDRSNNVDFDDMDIKERNYREEELEEAVEEETQEDQEQGEIEDFDAEPGHLARSYEVDDWDWFSEDDEMLDWRPLRSGRALFI</sequence>
<evidence type="ECO:0000313" key="2">
    <source>
        <dbReference type="EMBL" id="KAF2121081.1"/>
    </source>
</evidence>